<dbReference type="EMBL" id="VSRR010027788">
    <property type="protein sequence ID" value="MPC68402.1"/>
    <property type="molecule type" value="Genomic_DNA"/>
</dbReference>
<keyword evidence="2" id="KW-1185">Reference proteome</keyword>
<organism evidence="1 2">
    <name type="scientific">Portunus trituberculatus</name>
    <name type="common">Swimming crab</name>
    <name type="synonym">Neptunus trituberculatus</name>
    <dbReference type="NCBI Taxonomy" id="210409"/>
    <lineage>
        <taxon>Eukaryota</taxon>
        <taxon>Metazoa</taxon>
        <taxon>Ecdysozoa</taxon>
        <taxon>Arthropoda</taxon>
        <taxon>Crustacea</taxon>
        <taxon>Multicrustacea</taxon>
        <taxon>Malacostraca</taxon>
        <taxon>Eumalacostraca</taxon>
        <taxon>Eucarida</taxon>
        <taxon>Decapoda</taxon>
        <taxon>Pleocyemata</taxon>
        <taxon>Brachyura</taxon>
        <taxon>Eubrachyura</taxon>
        <taxon>Portunoidea</taxon>
        <taxon>Portunidae</taxon>
        <taxon>Portuninae</taxon>
        <taxon>Portunus</taxon>
    </lineage>
</organism>
<evidence type="ECO:0000313" key="2">
    <source>
        <dbReference type="Proteomes" id="UP000324222"/>
    </source>
</evidence>
<accession>A0A5B7HBK3</accession>
<dbReference type="AlphaFoldDB" id="A0A5B7HBK3"/>
<proteinExistence type="predicted"/>
<name>A0A5B7HBK3_PORTR</name>
<evidence type="ECO:0000313" key="1">
    <source>
        <dbReference type="EMBL" id="MPC68402.1"/>
    </source>
</evidence>
<protein>
    <submittedName>
        <fullName evidence="1">Uncharacterized protein</fullName>
    </submittedName>
</protein>
<gene>
    <name evidence="1" type="ORF">E2C01_062602</name>
</gene>
<sequence length="20" mass="2226">MIPLYHGGFLLPSLTILVKL</sequence>
<comment type="caution">
    <text evidence="1">The sequence shown here is derived from an EMBL/GenBank/DDBJ whole genome shotgun (WGS) entry which is preliminary data.</text>
</comment>
<dbReference type="Proteomes" id="UP000324222">
    <property type="component" value="Unassembled WGS sequence"/>
</dbReference>
<reference evidence="1 2" key="1">
    <citation type="submission" date="2019-05" db="EMBL/GenBank/DDBJ databases">
        <title>Another draft genome of Portunus trituberculatus and its Hox gene families provides insights of decapod evolution.</title>
        <authorList>
            <person name="Jeong J.-H."/>
            <person name="Song I."/>
            <person name="Kim S."/>
            <person name="Choi T."/>
            <person name="Kim D."/>
            <person name="Ryu S."/>
            <person name="Kim W."/>
        </authorList>
    </citation>
    <scope>NUCLEOTIDE SEQUENCE [LARGE SCALE GENOMIC DNA]</scope>
    <source>
        <tissue evidence="1">Muscle</tissue>
    </source>
</reference>